<dbReference type="InterPro" id="IPR050257">
    <property type="entry name" value="eL8/uL1-like"/>
</dbReference>
<evidence type="ECO:0000259" key="8">
    <source>
        <dbReference type="Pfam" id="PF01248"/>
    </source>
</evidence>
<dbReference type="InterPro" id="IPR002415">
    <property type="entry name" value="H/ACA_rnp_Nhp2-like"/>
</dbReference>
<keyword evidence="5 6" id="KW-0687">Ribonucleoprotein</keyword>
<sequence>MMGKSRKSDANQSVDDNDDSVVSNSGRVKISWEDKVKYLSPIASPLASKKLTKRLYKIINKAKANNSLYKGIKEVQKRLRKGDKGIIVLAGDVSPLDIISHIPIMCEEGEIPYCYTPSKSELGESYGTKRQACIVLIKENDAYKDAFQEIKAKIAEIPTSY</sequence>
<dbReference type="GO" id="GO:0031120">
    <property type="term" value="P:snRNA pseudouridine synthesis"/>
    <property type="evidence" value="ECO:0007669"/>
    <property type="project" value="UniProtKB-UniRule"/>
</dbReference>
<dbReference type="SUPFAM" id="SSF55315">
    <property type="entry name" value="L30e-like"/>
    <property type="match status" value="1"/>
</dbReference>
<dbReference type="PRINTS" id="PR00881">
    <property type="entry name" value="L7ARS6FAMILY"/>
</dbReference>
<keyword evidence="10" id="KW-1185">Reference proteome</keyword>
<name>A0AAV2I5P6_LYMST</name>
<comment type="subcellular location">
    <subcellularLocation>
        <location evidence="1 6">Nucleus</location>
        <location evidence="1 6">Nucleolus</location>
    </subcellularLocation>
</comment>
<accession>A0AAV2I5P6</accession>
<dbReference type="GO" id="GO:0031429">
    <property type="term" value="C:box H/ACA snoRNP complex"/>
    <property type="evidence" value="ECO:0007669"/>
    <property type="project" value="UniProtKB-UniRule"/>
</dbReference>
<reference evidence="9 10" key="1">
    <citation type="submission" date="2024-04" db="EMBL/GenBank/DDBJ databases">
        <authorList>
            <consortium name="Genoscope - CEA"/>
            <person name="William W."/>
        </authorList>
    </citation>
    <scope>NUCLEOTIDE SEQUENCE [LARGE SCALE GENOMIC DNA]</scope>
</reference>
<evidence type="ECO:0000256" key="6">
    <source>
        <dbReference type="RuleBase" id="RU366039"/>
    </source>
</evidence>
<evidence type="ECO:0000256" key="5">
    <source>
        <dbReference type="ARBA" id="ARBA00023274"/>
    </source>
</evidence>
<feature type="region of interest" description="Disordered" evidence="7">
    <location>
        <begin position="1"/>
        <end position="23"/>
    </location>
</feature>
<evidence type="ECO:0000256" key="2">
    <source>
        <dbReference type="ARBA" id="ARBA00007337"/>
    </source>
</evidence>
<organism evidence="9 10">
    <name type="scientific">Lymnaea stagnalis</name>
    <name type="common">Great pond snail</name>
    <name type="synonym">Helix stagnalis</name>
    <dbReference type="NCBI Taxonomy" id="6523"/>
    <lineage>
        <taxon>Eukaryota</taxon>
        <taxon>Metazoa</taxon>
        <taxon>Spiralia</taxon>
        <taxon>Lophotrochozoa</taxon>
        <taxon>Mollusca</taxon>
        <taxon>Gastropoda</taxon>
        <taxon>Heterobranchia</taxon>
        <taxon>Euthyneura</taxon>
        <taxon>Panpulmonata</taxon>
        <taxon>Hygrophila</taxon>
        <taxon>Lymnaeoidea</taxon>
        <taxon>Lymnaeidae</taxon>
        <taxon>Lymnaea</taxon>
    </lineage>
</organism>
<dbReference type="Proteomes" id="UP001497497">
    <property type="component" value="Unassembled WGS sequence"/>
</dbReference>
<dbReference type="InterPro" id="IPR004038">
    <property type="entry name" value="Ribosomal_eL8/eL30/eS12/Gad45"/>
</dbReference>
<dbReference type="EMBL" id="CAXITT010000466">
    <property type="protein sequence ID" value="CAL1542007.1"/>
    <property type="molecule type" value="Genomic_DNA"/>
</dbReference>
<evidence type="ECO:0000256" key="7">
    <source>
        <dbReference type="SAM" id="MobiDB-lite"/>
    </source>
</evidence>
<dbReference type="InterPro" id="IPR029064">
    <property type="entry name" value="Ribosomal_eL30-like_sf"/>
</dbReference>
<evidence type="ECO:0000256" key="3">
    <source>
        <dbReference type="ARBA" id="ARBA00022884"/>
    </source>
</evidence>
<keyword evidence="4 6" id="KW-0539">Nucleus</keyword>
<comment type="function">
    <text evidence="6">Required for ribosome biogenesis. Part of a complex which catalyzes pseudouridylation of rRNA. This involves the isomerization of uridine such that the ribose is subsequently attached to C5, instead of the normal N1. Pseudouridine ('psi') residues may serve to stabilize the conformation of rRNAs.</text>
</comment>
<protein>
    <recommendedName>
        <fullName evidence="6">H/ACA ribonucleoprotein complex subunit 2</fullName>
    </recommendedName>
    <alternativeName>
        <fullName evidence="6">Nucleolar protein family A member 2</fullName>
    </alternativeName>
</protein>
<evidence type="ECO:0000256" key="4">
    <source>
        <dbReference type="ARBA" id="ARBA00023242"/>
    </source>
</evidence>
<dbReference type="PANTHER" id="PTHR23105">
    <property type="entry name" value="RIBOSOMAL PROTEIN L7AE FAMILY MEMBER"/>
    <property type="match status" value="1"/>
</dbReference>
<evidence type="ECO:0000313" key="9">
    <source>
        <dbReference type="EMBL" id="CAL1542007.1"/>
    </source>
</evidence>
<evidence type="ECO:0000313" key="10">
    <source>
        <dbReference type="Proteomes" id="UP001497497"/>
    </source>
</evidence>
<dbReference type="AlphaFoldDB" id="A0AAV2I5P6"/>
<feature type="compositionally biased region" description="Low complexity" evidence="7">
    <location>
        <begin position="10"/>
        <end position="23"/>
    </location>
</feature>
<proteinExistence type="inferred from homology"/>
<dbReference type="GO" id="GO:0003723">
    <property type="term" value="F:RNA binding"/>
    <property type="evidence" value="ECO:0007669"/>
    <property type="project" value="UniProtKB-UniRule"/>
</dbReference>
<dbReference type="PRINTS" id="PR00883">
    <property type="entry name" value="NUCLEARHMG"/>
</dbReference>
<dbReference type="InterPro" id="IPR018492">
    <property type="entry name" value="Ribosomal_eL8/Nhp2"/>
</dbReference>
<keyword evidence="3 6" id="KW-0694">RNA-binding</keyword>
<dbReference type="GO" id="GO:0000398">
    <property type="term" value="P:mRNA splicing, via spliceosome"/>
    <property type="evidence" value="ECO:0007669"/>
    <property type="project" value="UniProtKB-UniRule"/>
</dbReference>
<comment type="function">
    <text evidence="6">Common component of the spliceosome and rRNA processing machinery.</text>
</comment>
<comment type="caution">
    <text evidence="9">The sequence shown here is derived from an EMBL/GenBank/DDBJ whole genome shotgun (WGS) entry which is preliminary data.</text>
</comment>
<dbReference type="Pfam" id="PF01248">
    <property type="entry name" value="Ribosomal_L7Ae"/>
    <property type="match status" value="1"/>
</dbReference>
<gene>
    <name evidence="9" type="ORF">GSLYS_00015613001</name>
</gene>
<evidence type="ECO:0000256" key="1">
    <source>
        <dbReference type="ARBA" id="ARBA00004604"/>
    </source>
</evidence>
<comment type="similarity">
    <text evidence="2 6">Belongs to the eukaryotic ribosomal protein eL8 family.</text>
</comment>
<feature type="domain" description="Ribosomal protein eL8/eL30/eS12/Gadd45" evidence="8">
    <location>
        <begin position="54"/>
        <end position="146"/>
    </location>
</feature>
<dbReference type="Gene3D" id="3.30.1330.30">
    <property type="match status" value="1"/>
</dbReference>